<dbReference type="AlphaFoldDB" id="A0A934W3A2"/>
<dbReference type="SUPFAM" id="SSF52833">
    <property type="entry name" value="Thioredoxin-like"/>
    <property type="match status" value="1"/>
</dbReference>
<keyword evidence="3" id="KW-1185">Reference proteome</keyword>
<dbReference type="Proteomes" id="UP000636458">
    <property type="component" value="Unassembled WGS sequence"/>
</dbReference>
<dbReference type="Pfam" id="PF00462">
    <property type="entry name" value="Glutaredoxin"/>
    <property type="match status" value="1"/>
</dbReference>
<evidence type="ECO:0000259" key="1">
    <source>
        <dbReference type="Pfam" id="PF00462"/>
    </source>
</evidence>
<dbReference type="RefSeq" id="WP_200556295.1">
    <property type="nucleotide sequence ID" value="NZ_JAEPES010000003.1"/>
</dbReference>
<dbReference type="PROSITE" id="PS51354">
    <property type="entry name" value="GLUTAREDOXIN_2"/>
    <property type="match status" value="1"/>
</dbReference>
<dbReference type="PANTHER" id="PTHR34386:SF1">
    <property type="entry name" value="GLUTAREDOXIN-LIKE PROTEIN NRDH"/>
    <property type="match status" value="1"/>
</dbReference>
<dbReference type="InterPro" id="IPR051548">
    <property type="entry name" value="Grx-like_ET"/>
</dbReference>
<reference evidence="2" key="1">
    <citation type="submission" date="2021-01" db="EMBL/GenBank/DDBJ databases">
        <title>Lacisediminihabitans sp. nov. strain G11-30, isolated from Antarctic Soil.</title>
        <authorList>
            <person name="Li J."/>
        </authorList>
    </citation>
    <scope>NUCLEOTIDE SEQUENCE</scope>
    <source>
        <strain evidence="2">G11-30</strain>
    </source>
</reference>
<accession>A0A934W3A2</accession>
<dbReference type="InterPro" id="IPR002109">
    <property type="entry name" value="Glutaredoxin"/>
</dbReference>
<protein>
    <submittedName>
        <fullName evidence="2">NrdH-redoxin</fullName>
    </submittedName>
</protein>
<dbReference type="GO" id="GO:0009055">
    <property type="term" value="F:electron transfer activity"/>
    <property type="evidence" value="ECO:0007669"/>
    <property type="project" value="TreeGrafter"/>
</dbReference>
<organism evidence="2 3">
    <name type="scientific">Lacisediminihabitans changchengi</name>
    <dbReference type="NCBI Taxonomy" id="2787634"/>
    <lineage>
        <taxon>Bacteria</taxon>
        <taxon>Bacillati</taxon>
        <taxon>Actinomycetota</taxon>
        <taxon>Actinomycetes</taxon>
        <taxon>Micrococcales</taxon>
        <taxon>Microbacteriaceae</taxon>
        <taxon>Lacisediminihabitans</taxon>
    </lineage>
</organism>
<dbReference type="PANTHER" id="PTHR34386">
    <property type="entry name" value="GLUTAREDOXIN"/>
    <property type="match status" value="1"/>
</dbReference>
<dbReference type="Gene3D" id="3.40.30.10">
    <property type="entry name" value="Glutaredoxin"/>
    <property type="match status" value="1"/>
</dbReference>
<sequence length="94" mass="10160">MTDLATPSSATDRITMYGAEWCIDCRRSKSLLEDLGVDYDYVDLESVPDGADRAKAISGRMSIPVIAFPDDTHVVEPSNADLRAKLVELGAISA</sequence>
<dbReference type="EMBL" id="JAEPES010000003">
    <property type="protein sequence ID" value="MBK4347701.1"/>
    <property type="molecule type" value="Genomic_DNA"/>
</dbReference>
<evidence type="ECO:0000313" key="2">
    <source>
        <dbReference type="EMBL" id="MBK4347701.1"/>
    </source>
</evidence>
<dbReference type="CDD" id="cd02976">
    <property type="entry name" value="NrdH"/>
    <property type="match status" value="1"/>
</dbReference>
<comment type="caution">
    <text evidence="2">The sequence shown here is derived from an EMBL/GenBank/DDBJ whole genome shotgun (WGS) entry which is preliminary data.</text>
</comment>
<dbReference type="GO" id="GO:0045454">
    <property type="term" value="P:cell redox homeostasis"/>
    <property type="evidence" value="ECO:0007669"/>
    <property type="project" value="TreeGrafter"/>
</dbReference>
<dbReference type="InterPro" id="IPR036249">
    <property type="entry name" value="Thioredoxin-like_sf"/>
</dbReference>
<proteinExistence type="predicted"/>
<name>A0A934W3A2_9MICO</name>
<feature type="domain" description="Glutaredoxin" evidence="1">
    <location>
        <begin position="14"/>
        <end position="73"/>
    </location>
</feature>
<evidence type="ECO:0000313" key="3">
    <source>
        <dbReference type="Proteomes" id="UP000636458"/>
    </source>
</evidence>
<gene>
    <name evidence="2" type="ORF">IV501_08655</name>
</gene>